<dbReference type="STRING" id="282301.A0A267GR41"/>
<feature type="repeat" description="ANK" evidence="3">
    <location>
        <begin position="266"/>
        <end position="293"/>
    </location>
</feature>
<dbReference type="EMBL" id="NIVC01000185">
    <property type="protein sequence ID" value="PAA88498.1"/>
    <property type="molecule type" value="Genomic_DNA"/>
</dbReference>
<dbReference type="SUPFAM" id="SSF48403">
    <property type="entry name" value="Ankyrin repeat"/>
    <property type="match status" value="1"/>
</dbReference>
<feature type="repeat" description="ANK" evidence="3">
    <location>
        <begin position="123"/>
        <end position="155"/>
    </location>
</feature>
<proteinExistence type="predicted"/>
<evidence type="ECO:0000256" key="2">
    <source>
        <dbReference type="ARBA" id="ARBA00023043"/>
    </source>
</evidence>
<dbReference type="Pfam" id="PF12796">
    <property type="entry name" value="Ank_2"/>
    <property type="match status" value="3"/>
</dbReference>
<evidence type="ECO:0000313" key="5">
    <source>
        <dbReference type="Proteomes" id="UP000215902"/>
    </source>
</evidence>
<gene>
    <name evidence="4" type="ORF">BOX15_Mlig017272g1</name>
</gene>
<dbReference type="SMART" id="SM00248">
    <property type="entry name" value="ANK"/>
    <property type="match status" value="6"/>
</dbReference>
<evidence type="ECO:0000256" key="1">
    <source>
        <dbReference type="ARBA" id="ARBA00022737"/>
    </source>
</evidence>
<reference evidence="4 5" key="1">
    <citation type="submission" date="2017-06" db="EMBL/GenBank/DDBJ databases">
        <title>A platform for efficient transgenesis in Macrostomum lignano, a flatworm model organism for stem cell research.</title>
        <authorList>
            <person name="Berezikov E."/>
        </authorList>
    </citation>
    <scope>NUCLEOTIDE SEQUENCE [LARGE SCALE GENOMIC DNA]</scope>
    <source>
        <strain evidence="4">DV1</strain>
        <tissue evidence="4">Whole organism</tissue>
    </source>
</reference>
<evidence type="ECO:0000313" key="4">
    <source>
        <dbReference type="EMBL" id="PAA88498.1"/>
    </source>
</evidence>
<protein>
    <submittedName>
        <fullName evidence="4">Uncharacterized protein</fullName>
    </submittedName>
</protein>
<feature type="repeat" description="ANK" evidence="3">
    <location>
        <begin position="191"/>
        <end position="223"/>
    </location>
</feature>
<dbReference type="Gene3D" id="1.25.40.20">
    <property type="entry name" value="Ankyrin repeat-containing domain"/>
    <property type="match status" value="3"/>
</dbReference>
<feature type="repeat" description="ANK" evidence="3">
    <location>
        <begin position="88"/>
        <end position="120"/>
    </location>
</feature>
<keyword evidence="1" id="KW-0677">Repeat</keyword>
<dbReference type="PANTHER" id="PTHR24198:SF165">
    <property type="entry name" value="ANKYRIN REPEAT-CONTAINING PROTEIN-RELATED"/>
    <property type="match status" value="1"/>
</dbReference>
<dbReference type="OrthoDB" id="5402602at2759"/>
<dbReference type="AlphaFoldDB" id="A0A267GR41"/>
<dbReference type="InterPro" id="IPR002110">
    <property type="entry name" value="Ankyrin_rpt"/>
</dbReference>
<feature type="non-terminal residue" evidence="4">
    <location>
        <position position="1"/>
    </location>
</feature>
<keyword evidence="5" id="KW-1185">Reference proteome</keyword>
<dbReference type="Pfam" id="PF00023">
    <property type="entry name" value="Ank"/>
    <property type="match status" value="1"/>
</dbReference>
<accession>A0A267GR41</accession>
<dbReference type="Proteomes" id="UP000215902">
    <property type="component" value="Unassembled WGS sequence"/>
</dbReference>
<dbReference type="PANTHER" id="PTHR24198">
    <property type="entry name" value="ANKYRIN REPEAT AND PROTEIN KINASE DOMAIN-CONTAINING PROTEIN"/>
    <property type="match status" value="1"/>
</dbReference>
<keyword evidence="2 3" id="KW-0040">ANK repeat</keyword>
<feature type="repeat" description="ANK" evidence="3">
    <location>
        <begin position="55"/>
        <end position="87"/>
    </location>
</feature>
<comment type="caution">
    <text evidence="4">The sequence shown here is derived from an EMBL/GenBank/DDBJ whole genome shotgun (WGS) entry which is preliminary data.</text>
</comment>
<name>A0A267GR41_9PLAT</name>
<dbReference type="PROSITE" id="PS50088">
    <property type="entry name" value="ANK_REPEAT"/>
    <property type="match status" value="5"/>
</dbReference>
<dbReference type="InterPro" id="IPR036770">
    <property type="entry name" value="Ankyrin_rpt-contain_sf"/>
</dbReference>
<organism evidence="4 5">
    <name type="scientific">Macrostomum lignano</name>
    <dbReference type="NCBI Taxonomy" id="282301"/>
    <lineage>
        <taxon>Eukaryota</taxon>
        <taxon>Metazoa</taxon>
        <taxon>Spiralia</taxon>
        <taxon>Lophotrochozoa</taxon>
        <taxon>Platyhelminthes</taxon>
        <taxon>Rhabditophora</taxon>
        <taxon>Macrostomorpha</taxon>
        <taxon>Macrostomida</taxon>
        <taxon>Macrostomidae</taxon>
        <taxon>Macrostomum</taxon>
    </lineage>
</organism>
<evidence type="ECO:0000256" key="3">
    <source>
        <dbReference type="PROSITE-ProRule" id="PRU00023"/>
    </source>
</evidence>
<sequence>VQRANTGVTMATMEPQSSFDRQSRQLLAAVLAGRRDRVALLLDTGRARASCADPEGTSPLMLAAAAGDAAIARDLLRRGAPVNQRRRSGATALFYACQAGRADLAELLLSNGADPSLPVSGRLGGSPLMAAAQNGHADCLRLLLSAGAPVDWRGAGADGATALQLACWHDRRQCAQLLLAAGARPLLARRDGATPLSAAAQRGSADLCRALLSAAPEFSSAASPADLAAVGAALLRACRAGHTEAVRAILNCGGRPFPAGHFGACLHAAALFGHSDTAEVLLAAGASPVAQDSSGRLPADCALAGGHSELHQRLLGLETEASLLQQREQLDGPRRPSELSASMAGGEAEFACNDLPGEQGFTDFGDDCDLW</sequence>
<dbReference type="PROSITE" id="PS50297">
    <property type="entry name" value="ANK_REP_REGION"/>
    <property type="match status" value="3"/>
</dbReference>